<dbReference type="InterPro" id="IPR037026">
    <property type="entry name" value="Vgr_OB-fold_dom_sf"/>
</dbReference>
<dbReference type="InterPro" id="IPR006531">
    <property type="entry name" value="Gp5/Vgr_OB"/>
</dbReference>
<evidence type="ECO:0000256" key="1">
    <source>
        <dbReference type="SAM" id="MobiDB-lite"/>
    </source>
</evidence>
<feature type="domain" description="Gp5/Type VI secretion system Vgr protein OB-fold" evidence="2">
    <location>
        <begin position="17"/>
        <end position="82"/>
    </location>
</feature>
<dbReference type="InterPro" id="IPR013046">
    <property type="entry name" value="GpV/Gp45"/>
</dbReference>
<evidence type="ECO:0000259" key="2">
    <source>
        <dbReference type="Pfam" id="PF04717"/>
    </source>
</evidence>
<dbReference type="Gene3D" id="2.40.50.230">
    <property type="entry name" value="Gp5 N-terminal domain"/>
    <property type="match status" value="1"/>
</dbReference>
<keyword evidence="4" id="KW-1185">Reference proteome</keyword>
<evidence type="ECO:0000313" key="4">
    <source>
        <dbReference type="Proteomes" id="UP001168540"/>
    </source>
</evidence>
<sequence>MDQPADLSRRLESLIRLGTIADVQMKPLRVRVKSGQLTTDWLTCFCLRAGRVRRWSPPTKDEQCIVFSPSGETGAGIVLVGLPSDLIPPPSDSPDEDIIDYPDGARITYNHATSALSVTGIKTANVQADVKVTVDCPKTEFTGDVDILGKLTVNGETLLKALLSYMAGMSGKGGSGKTVIEGNIEHRNGKLSSNGVVIDEHTHPEHDGPNTEKPNK</sequence>
<dbReference type="RefSeq" id="WP_289830232.1">
    <property type="nucleotide sequence ID" value="NZ_JAUEDK010000019.1"/>
</dbReference>
<feature type="compositionally biased region" description="Basic and acidic residues" evidence="1">
    <location>
        <begin position="198"/>
        <end position="216"/>
    </location>
</feature>
<name>A0ABT7XP79_9NEIS</name>
<comment type="caution">
    <text evidence="3">The sequence shown here is derived from an EMBL/GenBank/DDBJ whole genome shotgun (WGS) entry which is preliminary data.</text>
</comment>
<dbReference type="EMBL" id="JAUEDK010000019">
    <property type="protein sequence ID" value="MDN0075598.1"/>
    <property type="molecule type" value="Genomic_DNA"/>
</dbReference>
<dbReference type="Proteomes" id="UP001168540">
    <property type="component" value="Unassembled WGS sequence"/>
</dbReference>
<organism evidence="3 4">
    <name type="scientific">Crenobacter oryzisoli</name>
    <dbReference type="NCBI Taxonomy" id="3056844"/>
    <lineage>
        <taxon>Bacteria</taxon>
        <taxon>Pseudomonadati</taxon>
        <taxon>Pseudomonadota</taxon>
        <taxon>Betaproteobacteria</taxon>
        <taxon>Neisseriales</taxon>
        <taxon>Neisseriaceae</taxon>
        <taxon>Crenobacter</taxon>
    </lineage>
</organism>
<dbReference type="Gene3D" id="6.20.150.10">
    <property type="match status" value="1"/>
</dbReference>
<dbReference type="NCBIfam" id="TIGR01644">
    <property type="entry name" value="phage_P2_V"/>
    <property type="match status" value="1"/>
</dbReference>
<gene>
    <name evidence="3" type="ORF">QU481_11915</name>
</gene>
<proteinExistence type="predicted"/>
<protein>
    <submittedName>
        <fullName evidence="3">Phage baseplate assembly protein V</fullName>
    </submittedName>
</protein>
<dbReference type="Pfam" id="PF04717">
    <property type="entry name" value="Phage_base_V"/>
    <property type="match status" value="1"/>
</dbReference>
<reference evidence="3" key="1">
    <citation type="submission" date="2023-06" db="EMBL/GenBank/DDBJ databases">
        <authorList>
            <person name="Zhang S."/>
        </authorList>
    </citation>
    <scope>NUCLEOTIDE SEQUENCE</scope>
    <source>
        <strain evidence="3">SG2303</strain>
    </source>
</reference>
<feature type="region of interest" description="Disordered" evidence="1">
    <location>
        <begin position="190"/>
        <end position="216"/>
    </location>
</feature>
<accession>A0ABT7XP79</accession>
<evidence type="ECO:0000313" key="3">
    <source>
        <dbReference type="EMBL" id="MDN0075598.1"/>
    </source>
</evidence>